<accession>A0A5K1K029</accession>
<reference evidence="2" key="1">
    <citation type="submission" date="2019-10" db="EMBL/GenBank/DDBJ databases">
        <authorList>
            <person name="Nor Muhammad N."/>
        </authorList>
    </citation>
    <scope>NUCLEOTIDE SEQUENCE</scope>
</reference>
<feature type="region of interest" description="Disordered" evidence="1">
    <location>
        <begin position="34"/>
        <end position="91"/>
    </location>
</feature>
<dbReference type="AlphaFoldDB" id="A0A5K1K029"/>
<protein>
    <submittedName>
        <fullName evidence="2">Oligopeptide transporter OPT-like protein</fullName>
    </submittedName>
</protein>
<dbReference type="PROSITE" id="PS51257">
    <property type="entry name" value="PROKAR_LIPOPROTEIN"/>
    <property type="match status" value="1"/>
</dbReference>
<evidence type="ECO:0000313" key="2">
    <source>
        <dbReference type="EMBL" id="VWO98085.1"/>
    </source>
</evidence>
<organism evidence="2">
    <name type="scientific">Ganoderma boninense</name>
    <dbReference type="NCBI Taxonomy" id="34458"/>
    <lineage>
        <taxon>Eukaryota</taxon>
        <taxon>Fungi</taxon>
        <taxon>Dikarya</taxon>
        <taxon>Basidiomycota</taxon>
        <taxon>Agaricomycotina</taxon>
        <taxon>Agaricomycetes</taxon>
        <taxon>Polyporales</taxon>
        <taxon>Polyporaceae</taxon>
        <taxon>Ganoderma</taxon>
    </lineage>
</organism>
<dbReference type="EMBL" id="LR726715">
    <property type="protein sequence ID" value="VWO98085.1"/>
    <property type="molecule type" value="Genomic_DNA"/>
</dbReference>
<gene>
    <name evidence="2" type="primary">C6ZRH8</name>
</gene>
<proteinExistence type="predicted"/>
<feature type="compositionally biased region" description="Polar residues" evidence="1">
    <location>
        <begin position="36"/>
        <end position="61"/>
    </location>
</feature>
<evidence type="ECO:0000256" key="1">
    <source>
        <dbReference type="SAM" id="MobiDB-lite"/>
    </source>
</evidence>
<sequence>MSLRALTLHPTPQLQLSVPAGLGCSRQTGLPVLPTPISSVLPTDTSKSSVLPTNEVPSTLPTDEAPSVLPTNSSSKLPGTDAAPALASHTSSSSPMLLAPDLSLVPPSGAQYNDTVPFTIIDKDAPNYVVDTLEFFALIEDGGATFWDLVEQWQVFELRMGYPSNSQKRDDRLPTEGHLEAIAHWMKVHRSYKKLPEFTPATLGPAWKQWWMSMQPQCCLNRSSWPPVHVEPKDRADWNKLWKAGPNGLFLALISILWWLWAVIENDEPMECYDWLSSKIREEAYETSKGVDEHLCSESGAGLDSQAGDKMY</sequence>
<name>A0A5K1K029_9APHY</name>